<protein>
    <submittedName>
        <fullName evidence="5">MCE family protein</fullName>
    </submittedName>
</protein>
<name>A0A3M2KRM5_9NOCA</name>
<dbReference type="NCBIfam" id="TIGR00996">
    <property type="entry name" value="Mtu_fam_mce"/>
    <property type="match status" value="1"/>
</dbReference>
<dbReference type="InterPro" id="IPR024516">
    <property type="entry name" value="Mce_C"/>
</dbReference>
<feature type="chain" id="PRO_5018217173" evidence="2">
    <location>
        <begin position="22"/>
        <end position="410"/>
    </location>
</feature>
<dbReference type="OrthoDB" id="9774928at2"/>
<keyword evidence="2" id="KW-0732">Signal</keyword>
<evidence type="ECO:0000256" key="2">
    <source>
        <dbReference type="SAM" id="SignalP"/>
    </source>
</evidence>
<dbReference type="AlphaFoldDB" id="A0A3M2KRM5"/>
<dbReference type="PANTHER" id="PTHR33371">
    <property type="entry name" value="INTERMEMBRANE PHOSPHOLIPID TRANSPORT SYSTEM BINDING PROTEIN MLAD-RELATED"/>
    <property type="match status" value="1"/>
</dbReference>
<evidence type="ECO:0000259" key="4">
    <source>
        <dbReference type="Pfam" id="PF11887"/>
    </source>
</evidence>
<dbReference type="PROSITE" id="PS51257">
    <property type="entry name" value="PROKAR_LIPOPROTEIN"/>
    <property type="match status" value="1"/>
</dbReference>
<dbReference type="PANTHER" id="PTHR33371:SF15">
    <property type="entry name" value="LIPOPROTEIN LPRN"/>
    <property type="match status" value="1"/>
</dbReference>
<dbReference type="InterPro" id="IPR003399">
    <property type="entry name" value="Mce/MlaD"/>
</dbReference>
<organism evidence="5 6">
    <name type="scientific">Nocardia stercoris</name>
    <dbReference type="NCBI Taxonomy" id="2483361"/>
    <lineage>
        <taxon>Bacteria</taxon>
        <taxon>Bacillati</taxon>
        <taxon>Actinomycetota</taxon>
        <taxon>Actinomycetes</taxon>
        <taxon>Mycobacteriales</taxon>
        <taxon>Nocardiaceae</taxon>
        <taxon>Nocardia</taxon>
    </lineage>
</organism>
<dbReference type="InterPro" id="IPR005693">
    <property type="entry name" value="Mce"/>
</dbReference>
<feature type="region of interest" description="Disordered" evidence="1">
    <location>
        <begin position="351"/>
        <end position="410"/>
    </location>
</feature>
<feature type="domain" description="Mce/MlaD" evidence="3">
    <location>
        <begin position="43"/>
        <end position="115"/>
    </location>
</feature>
<dbReference type="EMBL" id="RFFH01000023">
    <property type="protein sequence ID" value="RMI28307.1"/>
    <property type="molecule type" value="Genomic_DNA"/>
</dbReference>
<keyword evidence="6" id="KW-1185">Reference proteome</keyword>
<sequence length="410" mass="42200">MRRKKLAGTVLGLAIATGVSGCQFDGLNSLPLPGTQGTGKDAWQVKIQMPNVTTLTRNSPVMVDDATVGTVTGIDVEGWHALVTVSLNKGVSLPANAIARIGQTSLLGSQHLELAAPTDVPPQGQLHGGDLIPLDRAGTYPTTEQTLSSLSVVLNGGGLGQVETITHELNATFKGRADAIKDLLPELAQLTTTLDGQTSDIISAMSGLDRLSGTLAQQKDDVTKAITEIHPALTVLADRREAITKALSSLGDMSAVVQRVLDTEGADLKAELADLGPILKSLADTGNNLAIALQMLLTFPFPMKGIDRAIKGDYMNLLITYDIRAERNDSNFLTGTPLGGRFGGVEGALGTFAGTGEGKGDPINGPLQNPPPGATTPAPTPSIPGLPPIPGLPAIPGLTVPGAPQGGPGQ</sequence>
<feature type="signal peptide" evidence="2">
    <location>
        <begin position="1"/>
        <end position="21"/>
    </location>
</feature>
<gene>
    <name evidence="5" type="ORF">EBN03_30790</name>
</gene>
<dbReference type="Proteomes" id="UP000279275">
    <property type="component" value="Unassembled WGS sequence"/>
</dbReference>
<dbReference type="Pfam" id="PF11887">
    <property type="entry name" value="Mce4_CUP1"/>
    <property type="match status" value="1"/>
</dbReference>
<reference evidence="5 6" key="1">
    <citation type="submission" date="2018-10" db="EMBL/GenBank/DDBJ databases">
        <title>Isolation from cow dung.</title>
        <authorList>
            <person name="Ling L."/>
        </authorList>
    </citation>
    <scope>NUCLEOTIDE SEQUENCE [LARGE SCALE GENOMIC DNA]</scope>
    <source>
        <strain evidence="5 6">NEAU-LL90</strain>
    </source>
</reference>
<dbReference type="GO" id="GO:0005576">
    <property type="term" value="C:extracellular region"/>
    <property type="evidence" value="ECO:0007669"/>
    <property type="project" value="TreeGrafter"/>
</dbReference>
<feature type="domain" description="Mammalian cell entry C-terminal" evidence="4">
    <location>
        <begin position="126"/>
        <end position="294"/>
    </location>
</feature>
<evidence type="ECO:0000259" key="3">
    <source>
        <dbReference type="Pfam" id="PF02470"/>
    </source>
</evidence>
<evidence type="ECO:0000256" key="1">
    <source>
        <dbReference type="SAM" id="MobiDB-lite"/>
    </source>
</evidence>
<dbReference type="RefSeq" id="WP_122191747.1">
    <property type="nucleotide sequence ID" value="NZ_RFFH01000023.1"/>
</dbReference>
<dbReference type="Pfam" id="PF02470">
    <property type="entry name" value="MlaD"/>
    <property type="match status" value="1"/>
</dbReference>
<feature type="compositionally biased region" description="Pro residues" evidence="1">
    <location>
        <begin position="368"/>
        <end position="393"/>
    </location>
</feature>
<evidence type="ECO:0000313" key="5">
    <source>
        <dbReference type="EMBL" id="RMI28307.1"/>
    </source>
</evidence>
<proteinExistence type="predicted"/>
<dbReference type="InterPro" id="IPR052336">
    <property type="entry name" value="MlaD_Phospholipid_Transporter"/>
</dbReference>
<comment type="caution">
    <text evidence="5">The sequence shown here is derived from an EMBL/GenBank/DDBJ whole genome shotgun (WGS) entry which is preliminary data.</text>
</comment>
<evidence type="ECO:0000313" key="6">
    <source>
        <dbReference type="Proteomes" id="UP000279275"/>
    </source>
</evidence>
<accession>A0A3M2KRM5</accession>